<dbReference type="Pfam" id="PF02949">
    <property type="entry name" value="7tm_6"/>
    <property type="match status" value="1"/>
</dbReference>
<keyword evidence="7 10" id="KW-0472">Membrane</keyword>
<keyword evidence="8" id="KW-0675">Receptor</keyword>
<dbReference type="GO" id="GO:0005886">
    <property type="term" value="C:plasma membrane"/>
    <property type="evidence" value="ECO:0007669"/>
    <property type="project" value="UniProtKB-SubCell"/>
</dbReference>
<feature type="transmembrane region" description="Helical" evidence="10">
    <location>
        <begin position="202"/>
        <end position="223"/>
    </location>
</feature>
<keyword evidence="12" id="KW-1185">Reference proteome</keyword>
<evidence type="ECO:0000256" key="5">
    <source>
        <dbReference type="ARBA" id="ARBA00022725"/>
    </source>
</evidence>
<keyword evidence="2" id="KW-1003">Cell membrane</keyword>
<dbReference type="PANTHER" id="PTHR21137:SF35">
    <property type="entry name" value="ODORANT RECEPTOR 19A-RELATED"/>
    <property type="match status" value="1"/>
</dbReference>
<evidence type="ECO:0000256" key="9">
    <source>
        <dbReference type="ARBA" id="ARBA00023224"/>
    </source>
</evidence>
<feature type="transmembrane region" description="Helical" evidence="10">
    <location>
        <begin position="128"/>
        <end position="151"/>
    </location>
</feature>
<dbReference type="GO" id="GO:0004984">
    <property type="term" value="F:olfactory receptor activity"/>
    <property type="evidence" value="ECO:0007669"/>
    <property type="project" value="InterPro"/>
</dbReference>
<dbReference type="AlphaFoldDB" id="A0A836FRR6"/>
<feature type="transmembrane region" description="Helical" evidence="10">
    <location>
        <begin position="270"/>
        <end position="292"/>
    </location>
</feature>
<keyword evidence="5" id="KW-0552">Olfaction</keyword>
<feature type="non-terminal residue" evidence="11">
    <location>
        <position position="1"/>
    </location>
</feature>
<evidence type="ECO:0000256" key="1">
    <source>
        <dbReference type="ARBA" id="ARBA00004651"/>
    </source>
</evidence>
<evidence type="ECO:0000256" key="10">
    <source>
        <dbReference type="SAM" id="Phobius"/>
    </source>
</evidence>
<keyword evidence="3" id="KW-0716">Sensory transduction</keyword>
<dbReference type="GO" id="GO:0005549">
    <property type="term" value="F:odorant binding"/>
    <property type="evidence" value="ECO:0007669"/>
    <property type="project" value="InterPro"/>
</dbReference>
<keyword evidence="6 10" id="KW-1133">Transmembrane helix</keyword>
<dbReference type="GO" id="GO:0007165">
    <property type="term" value="P:signal transduction"/>
    <property type="evidence" value="ECO:0007669"/>
    <property type="project" value="UniProtKB-KW"/>
</dbReference>
<sequence length="595" mass="68985">MTNKRWNDDIAYVFFTHRLFLKVYGLWPLQKQTVFTKIQWGFCLITQFMILSCLTTELLWSSKDVSSNIESITFFASTSIGLINNICLIVGKKRLGMNINAAIDDWLSVINNVETRKIMKKYAVKAKILTFTLLYSLYVCLGMYIAVIIFINLKQIFFTDLNLVNVNTTDWLLLIPFGSLGQLITGPQYAIILTIQIVQTSLLSFLLFTVDSFFFNVTIHLTGQLEVLKNNFKTFTSEPNTEANYRKKFVNFVNRHNLLMELYQNLEDTFHFLILYEIVMVMILLALIGLRLNICINEKDHVEAIKSVFVLNYLIMQSLVYTYGGEFLQKESEDIFFMLYTTSWFTLSAALMKDVHFAMMRSSIPFRLTGGKFFYINRKTMMYILKTAASYISVLRIALRKNYYSLQVLRMVENGIDCRVWNAETSYVLTLYKYLLDILNIFGKPGILCVFDKENILGLSATISLSWEVIRHCRGHENALDAFLMVSLSVINISKLLLHKLETQLVLVESIINDWTFVKSLYTSDIKLKYARIEDSPWYNFDLNMMKNIPLMILRSTNSHGLTAGKFLAINFISFKKILKVFTSYLSIFQVMLET</sequence>
<reference evidence="11" key="1">
    <citation type="submission" date="2020-02" db="EMBL/GenBank/DDBJ databases">
        <title>Relaxed selection underlies rapid genomic changes in the transitions from sociality to social parasitism in ants.</title>
        <authorList>
            <person name="Bi X."/>
        </authorList>
    </citation>
    <scope>NUCLEOTIDE SEQUENCE</scope>
    <source>
        <strain evidence="11">BGI-DK2014c</strain>
        <tissue evidence="11">Whole body</tissue>
    </source>
</reference>
<organism evidence="11 12">
    <name type="scientific">Pseudoatta argentina</name>
    <dbReference type="NCBI Taxonomy" id="621737"/>
    <lineage>
        <taxon>Eukaryota</taxon>
        <taxon>Metazoa</taxon>
        <taxon>Ecdysozoa</taxon>
        <taxon>Arthropoda</taxon>
        <taxon>Hexapoda</taxon>
        <taxon>Insecta</taxon>
        <taxon>Pterygota</taxon>
        <taxon>Neoptera</taxon>
        <taxon>Endopterygota</taxon>
        <taxon>Hymenoptera</taxon>
        <taxon>Apocrita</taxon>
        <taxon>Aculeata</taxon>
        <taxon>Formicoidea</taxon>
        <taxon>Formicidae</taxon>
        <taxon>Myrmicinae</taxon>
        <taxon>Pseudoatta</taxon>
    </lineage>
</organism>
<feature type="transmembrane region" description="Helical" evidence="10">
    <location>
        <begin position="304"/>
        <end position="323"/>
    </location>
</feature>
<evidence type="ECO:0000313" key="11">
    <source>
        <dbReference type="EMBL" id="KAG5324288.1"/>
    </source>
</evidence>
<name>A0A836FRR6_9HYME</name>
<feature type="transmembrane region" description="Helical" evidence="10">
    <location>
        <begin position="72"/>
        <end position="91"/>
    </location>
</feature>
<gene>
    <name evidence="11" type="primary">Or10a_1</name>
    <name evidence="11" type="ORF">G6Z78_0011561</name>
</gene>
<comment type="caution">
    <text evidence="11">The sequence shown here is derived from an EMBL/GenBank/DDBJ whole genome shotgun (WGS) entry which is preliminary data.</text>
</comment>
<evidence type="ECO:0000256" key="6">
    <source>
        <dbReference type="ARBA" id="ARBA00022989"/>
    </source>
</evidence>
<feature type="transmembrane region" description="Helical" evidence="10">
    <location>
        <begin position="380"/>
        <end position="399"/>
    </location>
</feature>
<feature type="transmembrane region" description="Helical" evidence="10">
    <location>
        <begin position="41"/>
        <end position="60"/>
    </location>
</feature>
<dbReference type="InterPro" id="IPR004117">
    <property type="entry name" value="7tm6_olfct_rcpt"/>
</dbReference>
<accession>A0A836FRR6</accession>
<evidence type="ECO:0000256" key="7">
    <source>
        <dbReference type="ARBA" id="ARBA00023136"/>
    </source>
</evidence>
<keyword evidence="4 10" id="KW-0812">Transmembrane</keyword>
<protein>
    <submittedName>
        <fullName evidence="11">OR10A protein</fullName>
    </submittedName>
</protein>
<evidence type="ECO:0000313" key="12">
    <source>
        <dbReference type="Proteomes" id="UP000668214"/>
    </source>
</evidence>
<evidence type="ECO:0000256" key="8">
    <source>
        <dbReference type="ARBA" id="ARBA00023170"/>
    </source>
</evidence>
<evidence type="ECO:0000256" key="3">
    <source>
        <dbReference type="ARBA" id="ARBA00022606"/>
    </source>
</evidence>
<proteinExistence type="predicted"/>
<dbReference type="PANTHER" id="PTHR21137">
    <property type="entry name" value="ODORANT RECEPTOR"/>
    <property type="match status" value="1"/>
</dbReference>
<dbReference type="Proteomes" id="UP000668214">
    <property type="component" value="Unassembled WGS sequence"/>
</dbReference>
<evidence type="ECO:0000256" key="2">
    <source>
        <dbReference type="ARBA" id="ARBA00022475"/>
    </source>
</evidence>
<feature type="transmembrane region" description="Helical" evidence="10">
    <location>
        <begin position="335"/>
        <end position="359"/>
    </location>
</feature>
<evidence type="ECO:0000256" key="4">
    <source>
        <dbReference type="ARBA" id="ARBA00022692"/>
    </source>
</evidence>
<dbReference type="EMBL" id="JAANIA010000448">
    <property type="protein sequence ID" value="KAG5324288.1"/>
    <property type="molecule type" value="Genomic_DNA"/>
</dbReference>
<feature type="transmembrane region" description="Helical" evidence="10">
    <location>
        <begin position="171"/>
        <end position="195"/>
    </location>
</feature>
<feature type="non-terminal residue" evidence="11">
    <location>
        <position position="595"/>
    </location>
</feature>
<keyword evidence="9" id="KW-0807">Transducer</keyword>
<comment type="subcellular location">
    <subcellularLocation>
        <location evidence="1">Cell membrane</location>
        <topology evidence="1">Multi-pass membrane protein</topology>
    </subcellularLocation>
</comment>